<name>A0A011MVH7_9PROT</name>
<keyword evidence="8" id="KW-1185">Reference proteome</keyword>
<keyword evidence="5" id="KW-0732">Signal</keyword>
<feature type="signal peptide" evidence="5">
    <location>
        <begin position="1"/>
        <end position="26"/>
    </location>
</feature>
<dbReference type="InterPro" id="IPR036909">
    <property type="entry name" value="Cyt_c-like_dom_sf"/>
</dbReference>
<dbReference type="GO" id="GO:0046872">
    <property type="term" value="F:metal ion binding"/>
    <property type="evidence" value="ECO:0007669"/>
    <property type="project" value="UniProtKB-KW"/>
</dbReference>
<evidence type="ECO:0000313" key="8">
    <source>
        <dbReference type="Proteomes" id="UP000020218"/>
    </source>
</evidence>
<dbReference type="GO" id="GO:0020037">
    <property type="term" value="F:heme binding"/>
    <property type="evidence" value="ECO:0007669"/>
    <property type="project" value="InterPro"/>
</dbReference>
<evidence type="ECO:0000259" key="6">
    <source>
        <dbReference type="PROSITE" id="PS51007"/>
    </source>
</evidence>
<evidence type="ECO:0000256" key="3">
    <source>
        <dbReference type="ARBA" id="ARBA00023004"/>
    </source>
</evidence>
<evidence type="ECO:0000256" key="2">
    <source>
        <dbReference type="ARBA" id="ARBA00022723"/>
    </source>
</evidence>
<dbReference type="PROSITE" id="PS51007">
    <property type="entry name" value="CYTC"/>
    <property type="match status" value="1"/>
</dbReference>
<keyword evidence="2 4" id="KW-0479">Metal-binding</keyword>
<evidence type="ECO:0000313" key="7">
    <source>
        <dbReference type="EMBL" id="EXI66581.1"/>
    </source>
</evidence>
<dbReference type="AlphaFoldDB" id="A0A011MVH7"/>
<evidence type="ECO:0000256" key="4">
    <source>
        <dbReference type="PROSITE-ProRule" id="PRU00433"/>
    </source>
</evidence>
<comment type="caution">
    <text evidence="7">The sequence shown here is derived from an EMBL/GenBank/DDBJ whole genome shotgun (WGS) entry which is preliminary data.</text>
</comment>
<keyword evidence="1 4" id="KW-0349">Heme</keyword>
<dbReference type="Gene3D" id="1.10.760.10">
    <property type="entry name" value="Cytochrome c-like domain"/>
    <property type="match status" value="1"/>
</dbReference>
<keyword evidence="3 4" id="KW-0408">Iron</keyword>
<dbReference type="SUPFAM" id="SSF46626">
    <property type="entry name" value="Cytochrome c"/>
    <property type="match status" value="1"/>
</dbReference>
<protein>
    <submittedName>
        <fullName evidence="7">Flavocytochrome c cytochrome subunit</fullName>
    </submittedName>
</protein>
<evidence type="ECO:0000256" key="5">
    <source>
        <dbReference type="SAM" id="SignalP"/>
    </source>
</evidence>
<sequence>MSSKTISPRFLIPVGLALAVSQGAQAAPPAGQVLASQCAQCHGTNGNGPGFDEVAGKSASELQKDLLEMKRRPVEGIMDRQARGYTDAQIKLIADYLAAHSGSNLDK</sequence>
<dbReference type="GO" id="GO:0009055">
    <property type="term" value="F:electron transfer activity"/>
    <property type="evidence" value="ECO:0007669"/>
    <property type="project" value="InterPro"/>
</dbReference>
<feature type="chain" id="PRO_5001462103" evidence="5">
    <location>
        <begin position="27"/>
        <end position="107"/>
    </location>
</feature>
<proteinExistence type="predicted"/>
<evidence type="ECO:0000256" key="1">
    <source>
        <dbReference type="ARBA" id="ARBA00022617"/>
    </source>
</evidence>
<dbReference type="InterPro" id="IPR009056">
    <property type="entry name" value="Cyt_c-like_dom"/>
</dbReference>
<accession>A0A011MVH7</accession>
<dbReference type="Proteomes" id="UP000020218">
    <property type="component" value="Unassembled WGS sequence"/>
</dbReference>
<dbReference type="PATRIC" id="fig|1454001.3.peg.2541"/>
<dbReference type="STRING" id="1454001.AW08_02486"/>
<feature type="domain" description="Cytochrome c" evidence="6">
    <location>
        <begin position="18"/>
        <end position="101"/>
    </location>
</feature>
<dbReference type="Pfam" id="PF00034">
    <property type="entry name" value="Cytochrom_C"/>
    <property type="match status" value="1"/>
</dbReference>
<reference evidence="7" key="1">
    <citation type="submission" date="2014-02" db="EMBL/GenBank/DDBJ databases">
        <title>Expanding our view of genomic diversity in Candidatus Accumulibacter clades.</title>
        <authorList>
            <person name="Skennerton C.T."/>
            <person name="Barr J.J."/>
            <person name="Slater F.R."/>
            <person name="Bond P.L."/>
            <person name="Tyson G.W."/>
        </authorList>
    </citation>
    <scope>NUCLEOTIDE SEQUENCE [LARGE SCALE GENOMIC DNA]</scope>
</reference>
<organism evidence="7 8">
    <name type="scientific">Candidatus Accumulibacter adjunctus</name>
    <dbReference type="NCBI Taxonomy" id="1454001"/>
    <lineage>
        <taxon>Bacteria</taxon>
        <taxon>Pseudomonadati</taxon>
        <taxon>Pseudomonadota</taxon>
        <taxon>Betaproteobacteria</taxon>
        <taxon>Candidatus Accumulibacter</taxon>
    </lineage>
</organism>
<gene>
    <name evidence="7" type="primary">fccA_2</name>
    <name evidence="7" type="ORF">AW08_02486</name>
</gene>
<dbReference type="EMBL" id="JFAX01000014">
    <property type="protein sequence ID" value="EXI66581.1"/>
    <property type="molecule type" value="Genomic_DNA"/>
</dbReference>